<dbReference type="InterPro" id="IPR051531">
    <property type="entry name" value="N-acetyltransferase"/>
</dbReference>
<dbReference type="SUPFAM" id="SSF55729">
    <property type="entry name" value="Acyl-CoA N-acyltransferases (Nat)"/>
    <property type="match status" value="1"/>
</dbReference>
<dbReference type="PANTHER" id="PTHR43792:SF1">
    <property type="entry name" value="N-ACETYLTRANSFERASE DOMAIN-CONTAINING PROTEIN"/>
    <property type="match status" value="1"/>
</dbReference>
<dbReference type="PANTHER" id="PTHR43792">
    <property type="entry name" value="GNAT FAMILY, PUTATIVE (AFU_ORTHOLOGUE AFUA_3G00765)-RELATED-RELATED"/>
    <property type="match status" value="1"/>
</dbReference>
<keyword evidence="3" id="KW-1185">Reference proteome</keyword>
<dbReference type="GO" id="GO:0016747">
    <property type="term" value="F:acyltransferase activity, transferring groups other than amino-acyl groups"/>
    <property type="evidence" value="ECO:0007669"/>
    <property type="project" value="InterPro"/>
</dbReference>
<evidence type="ECO:0000313" key="3">
    <source>
        <dbReference type="Proteomes" id="UP000464468"/>
    </source>
</evidence>
<reference evidence="2 3" key="1">
    <citation type="submission" date="2020-01" db="EMBL/GenBank/DDBJ databases">
        <title>Sphingomonas sp. C33 whole genome sequece.</title>
        <authorList>
            <person name="Park C."/>
        </authorList>
    </citation>
    <scope>NUCLEOTIDE SEQUENCE [LARGE SCALE GENOMIC DNA]</scope>
    <source>
        <strain evidence="2 3">C33</strain>
    </source>
</reference>
<dbReference type="InterPro" id="IPR016181">
    <property type="entry name" value="Acyl_CoA_acyltransferase"/>
</dbReference>
<dbReference type="InterPro" id="IPR000182">
    <property type="entry name" value="GNAT_dom"/>
</dbReference>
<accession>A0A7Z2NWJ3</accession>
<feature type="domain" description="N-acetyltransferase" evidence="1">
    <location>
        <begin position="25"/>
        <end position="181"/>
    </location>
</feature>
<organism evidence="2 3">
    <name type="scientific">Sphingomonas changnyeongensis</name>
    <dbReference type="NCBI Taxonomy" id="2698679"/>
    <lineage>
        <taxon>Bacteria</taxon>
        <taxon>Pseudomonadati</taxon>
        <taxon>Pseudomonadota</taxon>
        <taxon>Alphaproteobacteria</taxon>
        <taxon>Sphingomonadales</taxon>
        <taxon>Sphingomonadaceae</taxon>
        <taxon>Sphingomonas</taxon>
    </lineage>
</organism>
<evidence type="ECO:0000259" key="1">
    <source>
        <dbReference type="PROSITE" id="PS51186"/>
    </source>
</evidence>
<dbReference type="AlphaFoldDB" id="A0A7Z2NWJ3"/>
<keyword evidence="2" id="KW-0808">Transferase</keyword>
<dbReference type="Proteomes" id="UP000464468">
    <property type="component" value="Chromosome"/>
</dbReference>
<name>A0A7Z2NWJ3_9SPHN</name>
<dbReference type="PROSITE" id="PS51186">
    <property type="entry name" value="GNAT"/>
    <property type="match status" value="1"/>
</dbReference>
<evidence type="ECO:0000313" key="2">
    <source>
        <dbReference type="EMBL" id="QHL90827.1"/>
    </source>
</evidence>
<dbReference type="KEGG" id="schy:GVO57_08335"/>
<proteinExistence type="predicted"/>
<dbReference type="EMBL" id="CP047895">
    <property type="protein sequence ID" value="QHL90827.1"/>
    <property type="molecule type" value="Genomic_DNA"/>
</dbReference>
<dbReference type="Pfam" id="PF13302">
    <property type="entry name" value="Acetyltransf_3"/>
    <property type="match status" value="1"/>
</dbReference>
<dbReference type="Gene3D" id="3.40.630.30">
    <property type="match status" value="1"/>
</dbReference>
<protein>
    <submittedName>
        <fullName evidence="2">GNAT family N-acetyltransferase</fullName>
    </submittedName>
</protein>
<gene>
    <name evidence="2" type="ORF">GVO57_08335</name>
</gene>
<dbReference type="RefSeq" id="WP_160592754.1">
    <property type="nucleotide sequence ID" value="NZ_CP047895.1"/>
</dbReference>
<sequence length="186" mass="20387">MTEFRAAPPPISAPSAPPVIRTARLTLRPATMEDLEPLHAVLSDARAMRYWATLPHRALDETRDWLQAMIDAPAGEGEDWIITHRGTAIGKAGLWRFPEIGFILHPDRWGQGLAGEAVAAVIDRAFAVHRLPRITADVDPRNTASLRLLARLGFVETGRASRTLRLGDEWCDSVYLELAAPGPDAG</sequence>